<evidence type="ECO:0000256" key="2">
    <source>
        <dbReference type="ARBA" id="ARBA00022771"/>
    </source>
</evidence>
<dbReference type="Pfam" id="PF00105">
    <property type="entry name" value="zf-C4"/>
    <property type="match status" value="1"/>
</dbReference>
<dbReference type="InterPro" id="IPR050274">
    <property type="entry name" value="Nuclear_hormone_rcpt_NR2"/>
</dbReference>
<evidence type="ECO:0000256" key="3">
    <source>
        <dbReference type="ARBA" id="ARBA00022833"/>
    </source>
</evidence>
<evidence type="ECO:0000313" key="10">
    <source>
        <dbReference type="Proteomes" id="UP000050791"/>
    </source>
</evidence>
<dbReference type="SUPFAM" id="SSF57716">
    <property type="entry name" value="Glucocorticoid receptor-like (DNA-binding domain)"/>
    <property type="match status" value="1"/>
</dbReference>
<sequence>MKDHKYSINKLSSCKVSNDSRSNYRLLNIPCGVCGDRSTGKHYGVYSCDGCSGFFKRSIHKNRSYTCKASGNLKGKCTIDRHHRNHCRACRLNKCFLAQMNEEKCMNDDDDALVVLQMIVSSLSDTHQQCTFMKL</sequence>
<dbReference type="PRINTS" id="PR00047">
    <property type="entry name" value="STROIDFINGER"/>
</dbReference>
<evidence type="ECO:0000256" key="1">
    <source>
        <dbReference type="ARBA" id="ARBA00022723"/>
    </source>
</evidence>
<name>A0AA85BUI1_9TREM</name>
<keyword evidence="7" id="KW-0675">Receptor</keyword>
<dbReference type="Gene3D" id="3.30.50.10">
    <property type="entry name" value="Erythroid Transcription Factor GATA-1, subunit A"/>
    <property type="match status" value="1"/>
</dbReference>
<reference evidence="11" key="1">
    <citation type="submission" date="2023-11" db="UniProtKB">
        <authorList>
            <consortium name="WormBaseParasite"/>
        </authorList>
    </citation>
    <scope>IDENTIFICATION</scope>
</reference>
<dbReference type="GO" id="GO:0008270">
    <property type="term" value="F:zinc ion binding"/>
    <property type="evidence" value="ECO:0007669"/>
    <property type="project" value="UniProtKB-KW"/>
</dbReference>
<keyword evidence="3" id="KW-0862">Zinc</keyword>
<dbReference type="GO" id="GO:0003700">
    <property type="term" value="F:DNA-binding transcription factor activity"/>
    <property type="evidence" value="ECO:0007669"/>
    <property type="project" value="InterPro"/>
</dbReference>
<dbReference type="PROSITE" id="PS51030">
    <property type="entry name" value="NUCLEAR_REC_DBD_2"/>
    <property type="match status" value="1"/>
</dbReference>
<protein>
    <recommendedName>
        <fullName evidence="9">Nuclear receptor domain-containing protein</fullName>
    </recommendedName>
</protein>
<dbReference type="AlphaFoldDB" id="A0AA85BUI1"/>
<dbReference type="WBParaSite" id="SMTH1_77830.1">
    <property type="protein sequence ID" value="SMTH1_77830.1"/>
    <property type="gene ID" value="SMTH1_77830"/>
</dbReference>
<keyword evidence="2" id="KW-0863">Zinc-finger</keyword>
<keyword evidence="6" id="KW-0804">Transcription</keyword>
<feature type="domain" description="Nuclear receptor" evidence="9">
    <location>
        <begin position="28"/>
        <end position="107"/>
    </location>
</feature>
<dbReference type="SMART" id="SM00399">
    <property type="entry name" value="ZnF_C4"/>
    <property type="match status" value="1"/>
</dbReference>
<dbReference type="InterPro" id="IPR001628">
    <property type="entry name" value="Znf_hrmn_rcpt"/>
</dbReference>
<dbReference type="PROSITE" id="PS00031">
    <property type="entry name" value="NUCLEAR_REC_DBD_1"/>
    <property type="match status" value="1"/>
</dbReference>
<accession>A0AA85BUI1</accession>
<evidence type="ECO:0000256" key="6">
    <source>
        <dbReference type="ARBA" id="ARBA00023163"/>
    </source>
</evidence>
<dbReference type="PANTHER" id="PTHR24083">
    <property type="entry name" value="NUCLEAR HORMONE RECEPTOR"/>
    <property type="match status" value="1"/>
</dbReference>
<evidence type="ECO:0000259" key="9">
    <source>
        <dbReference type="PROSITE" id="PS51030"/>
    </source>
</evidence>
<proteinExistence type="predicted"/>
<dbReference type="Proteomes" id="UP000050791">
    <property type="component" value="Unassembled WGS sequence"/>
</dbReference>
<evidence type="ECO:0000256" key="7">
    <source>
        <dbReference type="ARBA" id="ARBA00023170"/>
    </source>
</evidence>
<evidence type="ECO:0000313" key="11">
    <source>
        <dbReference type="WBParaSite" id="SMTH1_77830.1"/>
    </source>
</evidence>
<evidence type="ECO:0000256" key="8">
    <source>
        <dbReference type="ARBA" id="ARBA00023242"/>
    </source>
</evidence>
<keyword evidence="1" id="KW-0479">Metal-binding</keyword>
<dbReference type="GO" id="GO:0043565">
    <property type="term" value="F:sequence-specific DNA binding"/>
    <property type="evidence" value="ECO:0007669"/>
    <property type="project" value="InterPro"/>
</dbReference>
<dbReference type="InterPro" id="IPR013088">
    <property type="entry name" value="Znf_NHR/GATA"/>
</dbReference>
<evidence type="ECO:0000256" key="4">
    <source>
        <dbReference type="ARBA" id="ARBA00023015"/>
    </source>
</evidence>
<keyword evidence="5" id="KW-0238">DNA-binding</keyword>
<organism evidence="10 11">
    <name type="scientific">Schistosoma mattheei</name>
    <dbReference type="NCBI Taxonomy" id="31246"/>
    <lineage>
        <taxon>Eukaryota</taxon>
        <taxon>Metazoa</taxon>
        <taxon>Spiralia</taxon>
        <taxon>Lophotrochozoa</taxon>
        <taxon>Platyhelminthes</taxon>
        <taxon>Trematoda</taxon>
        <taxon>Digenea</taxon>
        <taxon>Strigeidida</taxon>
        <taxon>Schistosomatoidea</taxon>
        <taxon>Schistosomatidae</taxon>
        <taxon>Schistosoma</taxon>
    </lineage>
</organism>
<keyword evidence="4" id="KW-0805">Transcription regulation</keyword>
<keyword evidence="8" id="KW-0539">Nucleus</keyword>
<evidence type="ECO:0000256" key="5">
    <source>
        <dbReference type="ARBA" id="ARBA00023125"/>
    </source>
</evidence>